<evidence type="ECO:0000313" key="2">
    <source>
        <dbReference type="Proteomes" id="UP000308197"/>
    </source>
</evidence>
<accession>A0A5C3P5T3</accession>
<protein>
    <recommendedName>
        <fullName evidence="3">MULE transposase domain-containing protein</fullName>
    </recommendedName>
</protein>
<dbReference type="InParanoid" id="A0A5C3P5T3"/>
<evidence type="ECO:0000313" key="1">
    <source>
        <dbReference type="EMBL" id="TFK84227.1"/>
    </source>
</evidence>
<dbReference type="EMBL" id="ML211332">
    <property type="protein sequence ID" value="TFK84227.1"/>
    <property type="molecule type" value="Genomic_DNA"/>
</dbReference>
<reference evidence="1 2" key="1">
    <citation type="journal article" date="2019" name="Nat. Ecol. Evol.">
        <title>Megaphylogeny resolves global patterns of mushroom evolution.</title>
        <authorList>
            <person name="Varga T."/>
            <person name="Krizsan K."/>
            <person name="Foldi C."/>
            <person name="Dima B."/>
            <person name="Sanchez-Garcia M."/>
            <person name="Sanchez-Ramirez S."/>
            <person name="Szollosi G.J."/>
            <person name="Szarkandi J.G."/>
            <person name="Papp V."/>
            <person name="Albert L."/>
            <person name="Andreopoulos W."/>
            <person name="Angelini C."/>
            <person name="Antonin V."/>
            <person name="Barry K.W."/>
            <person name="Bougher N.L."/>
            <person name="Buchanan P."/>
            <person name="Buyck B."/>
            <person name="Bense V."/>
            <person name="Catcheside P."/>
            <person name="Chovatia M."/>
            <person name="Cooper J."/>
            <person name="Damon W."/>
            <person name="Desjardin D."/>
            <person name="Finy P."/>
            <person name="Geml J."/>
            <person name="Haridas S."/>
            <person name="Hughes K."/>
            <person name="Justo A."/>
            <person name="Karasinski D."/>
            <person name="Kautmanova I."/>
            <person name="Kiss B."/>
            <person name="Kocsube S."/>
            <person name="Kotiranta H."/>
            <person name="LaButti K.M."/>
            <person name="Lechner B.E."/>
            <person name="Liimatainen K."/>
            <person name="Lipzen A."/>
            <person name="Lukacs Z."/>
            <person name="Mihaltcheva S."/>
            <person name="Morgado L.N."/>
            <person name="Niskanen T."/>
            <person name="Noordeloos M.E."/>
            <person name="Ohm R.A."/>
            <person name="Ortiz-Santana B."/>
            <person name="Ovrebo C."/>
            <person name="Racz N."/>
            <person name="Riley R."/>
            <person name="Savchenko A."/>
            <person name="Shiryaev A."/>
            <person name="Soop K."/>
            <person name="Spirin V."/>
            <person name="Szebenyi C."/>
            <person name="Tomsovsky M."/>
            <person name="Tulloss R.E."/>
            <person name="Uehling J."/>
            <person name="Grigoriev I.V."/>
            <person name="Vagvolgyi C."/>
            <person name="Papp T."/>
            <person name="Martin F.M."/>
            <person name="Miettinen O."/>
            <person name="Hibbett D.S."/>
            <person name="Nagy L.G."/>
        </authorList>
    </citation>
    <scope>NUCLEOTIDE SEQUENCE [LARGE SCALE GENOMIC DNA]</scope>
    <source>
        <strain evidence="1 2">HHB13444</strain>
    </source>
</reference>
<dbReference type="Proteomes" id="UP000308197">
    <property type="component" value="Unassembled WGS sequence"/>
</dbReference>
<sequence length="342" mass="39851">FTMAITDKFSMDSLILHGSSRGWALDSSWRNKNENRAAVTFLIAVDEKYHAVPGAVFLSANTRAETLEKLLVATKTKLRERAAAIVEGHAEIPGRTPEEIGKLREMAARMVNDEYEPSHFMIDKCLAELYAIHRAYPLALVRLCQFHVVQAITRLERDSGDRGSPMRLGVELKAEIIYHFRRLQRCRTHEAWPEAERTFFRNTSTSVSDLARYQAQYEFIYQYFKVNWFTEEWIPIFTDIGLPEGQTRDGTWNTNNFIERSFRTFDAIFLEHRKNKRHLCCRLDRLALIVIHDFLPYFMTWPTEDRVLPPEVRRLNDEAHQLWEYGSVSQEPTGTFGVQTTP</sequence>
<feature type="non-terminal residue" evidence="1">
    <location>
        <position position="1"/>
    </location>
</feature>
<organism evidence="1 2">
    <name type="scientific">Polyporus arcularius HHB13444</name>
    <dbReference type="NCBI Taxonomy" id="1314778"/>
    <lineage>
        <taxon>Eukaryota</taxon>
        <taxon>Fungi</taxon>
        <taxon>Dikarya</taxon>
        <taxon>Basidiomycota</taxon>
        <taxon>Agaricomycotina</taxon>
        <taxon>Agaricomycetes</taxon>
        <taxon>Polyporales</taxon>
        <taxon>Polyporaceae</taxon>
        <taxon>Polyporus</taxon>
    </lineage>
</organism>
<evidence type="ECO:0008006" key="3">
    <source>
        <dbReference type="Google" id="ProtNLM"/>
    </source>
</evidence>
<dbReference type="AlphaFoldDB" id="A0A5C3P5T3"/>
<name>A0A5C3P5T3_9APHY</name>
<keyword evidence="2" id="KW-1185">Reference proteome</keyword>
<proteinExistence type="predicted"/>
<gene>
    <name evidence="1" type="ORF">K466DRAFT_496987</name>
</gene>